<dbReference type="Proteomes" id="UP000886381">
    <property type="component" value="Unassembled WGS sequence"/>
</dbReference>
<gene>
    <name evidence="1" type="ORF">ENH14_04090</name>
</gene>
<name>A0A7V0Q7N9_UNCW3</name>
<feature type="non-terminal residue" evidence="1">
    <location>
        <position position="174"/>
    </location>
</feature>
<accession>A0A7V0Q7N9</accession>
<sequence length="174" mass="20400">MSNLWLLFILILSYSKTDTLFVIYSSECHECIQFFSEYETQIRQFFPFYKKIDISKEENYAYISKFEPPADGGIPYFVLDGKTYNKYEFLKKFLGKNNFEKSQSLLFPSNGEVIPFTPDSSTLYLVYIPGCKECIEAYYILQRLKKENEKIKINYVSSAEDTGFYLLLQARKAG</sequence>
<reference evidence="1" key="1">
    <citation type="journal article" date="2020" name="mSystems">
        <title>Genome- and Community-Level Interaction Insights into Carbon Utilization and Element Cycling Functions of Hydrothermarchaeota in Hydrothermal Sediment.</title>
        <authorList>
            <person name="Zhou Z."/>
            <person name="Liu Y."/>
            <person name="Xu W."/>
            <person name="Pan J."/>
            <person name="Luo Z.H."/>
            <person name="Li M."/>
        </authorList>
    </citation>
    <scope>NUCLEOTIDE SEQUENCE [LARGE SCALE GENOMIC DNA]</scope>
    <source>
        <strain evidence="1">HyVt-28</strain>
    </source>
</reference>
<organism evidence="1">
    <name type="scientific">candidate division WOR-3 bacterium</name>
    <dbReference type="NCBI Taxonomy" id="2052148"/>
    <lineage>
        <taxon>Bacteria</taxon>
        <taxon>Bacteria division WOR-3</taxon>
    </lineage>
</organism>
<dbReference type="AlphaFoldDB" id="A0A7V0Q7N9"/>
<evidence type="ECO:0000313" key="1">
    <source>
        <dbReference type="EMBL" id="HDL60620.1"/>
    </source>
</evidence>
<protein>
    <recommendedName>
        <fullName evidence="2">Glutaredoxin domain-containing protein</fullName>
    </recommendedName>
</protein>
<dbReference type="EMBL" id="DRDR01000181">
    <property type="protein sequence ID" value="HDL60620.1"/>
    <property type="molecule type" value="Genomic_DNA"/>
</dbReference>
<evidence type="ECO:0008006" key="2">
    <source>
        <dbReference type="Google" id="ProtNLM"/>
    </source>
</evidence>
<proteinExistence type="predicted"/>
<comment type="caution">
    <text evidence="1">The sequence shown here is derived from an EMBL/GenBank/DDBJ whole genome shotgun (WGS) entry which is preliminary data.</text>
</comment>